<keyword evidence="4" id="KW-0812">Transmembrane</keyword>
<keyword evidence="4" id="KW-0472">Membrane</keyword>
<dbReference type="EMBL" id="SMZX01000003">
    <property type="protein sequence ID" value="TDL42097.1"/>
    <property type="molecule type" value="Genomic_DNA"/>
</dbReference>
<dbReference type="Pfam" id="PF13581">
    <property type="entry name" value="HATPase_c_2"/>
    <property type="match status" value="1"/>
</dbReference>
<dbReference type="AlphaFoldDB" id="A0A4R5YD80"/>
<dbReference type="Gene3D" id="3.30.565.10">
    <property type="entry name" value="Histidine kinase-like ATPase, C-terminal domain"/>
    <property type="match status" value="1"/>
</dbReference>
<evidence type="ECO:0000259" key="5">
    <source>
        <dbReference type="Pfam" id="PF13581"/>
    </source>
</evidence>
<feature type="domain" description="Histidine kinase/HSP90-like ATPase" evidence="5">
    <location>
        <begin position="304"/>
        <end position="399"/>
    </location>
</feature>
<keyword evidence="3" id="KW-0902">Two-component regulatory system</keyword>
<evidence type="ECO:0000256" key="1">
    <source>
        <dbReference type="ARBA" id="ARBA00022679"/>
    </source>
</evidence>
<evidence type="ECO:0000256" key="2">
    <source>
        <dbReference type="ARBA" id="ARBA00022777"/>
    </source>
</evidence>
<reference evidence="6 7" key="1">
    <citation type="submission" date="2019-03" db="EMBL/GenBank/DDBJ databases">
        <title>Genome Sequencing and Assembly of Various Microbes Isolated from Partially Reclaimed Soil and Acid Mine Drainage (AMD) Site.</title>
        <authorList>
            <person name="Steinbock B."/>
            <person name="Bechtold R."/>
            <person name="Sevigny J.L."/>
            <person name="Thomas D."/>
            <person name="Cuthill L.R."/>
            <person name="Aveiro Johannsen E.J."/>
            <person name="Thomas K."/>
            <person name="Ghosh A."/>
        </authorList>
    </citation>
    <scope>NUCLEOTIDE SEQUENCE [LARGE SCALE GENOMIC DNA]</scope>
    <source>
        <strain evidence="6 7">F-B2</strain>
    </source>
</reference>
<dbReference type="InterPro" id="IPR003594">
    <property type="entry name" value="HATPase_dom"/>
</dbReference>
<dbReference type="SUPFAM" id="SSF55874">
    <property type="entry name" value="ATPase domain of HSP90 chaperone/DNA topoisomerase II/histidine kinase"/>
    <property type="match status" value="1"/>
</dbReference>
<dbReference type="STRING" id="273677.BW34_02396"/>
<dbReference type="GO" id="GO:0000160">
    <property type="term" value="P:phosphorelay signal transduction system"/>
    <property type="evidence" value="ECO:0007669"/>
    <property type="project" value="UniProtKB-KW"/>
</dbReference>
<name>A0A4R5YD80_9MICO</name>
<feature type="transmembrane region" description="Helical" evidence="4">
    <location>
        <begin position="28"/>
        <end position="46"/>
    </location>
</feature>
<keyword evidence="1" id="KW-0808">Transferase</keyword>
<keyword evidence="6" id="KW-0547">Nucleotide-binding</keyword>
<proteinExistence type="predicted"/>
<dbReference type="Proteomes" id="UP000295633">
    <property type="component" value="Unassembled WGS sequence"/>
</dbReference>
<keyword evidence="4" id="KW-1133">Transmembrane helix</keyword>
<dbReference type="GO" id="GO:0016301">
    <property type="term" value="F:kinase activity"/>
    <property type="evidence" value="ECO:0007669"/>
    <property type="project" value="UniProtKB-KW"/>
</dbReference>
<keyword evidence="2" id="KW-0418">Kinase</keyword>
<accession>A0A4R5YD80</accession>
<protein>
    <submittedName>
        <fullName evidence="6">ATP-binding protein</fullName>
    </submittedName>
</protein>
<evidence type="ECO:0000256" key="4">
    <source>
        <dbReference type="SAM" id="Phobius"/>
    </source>
</evidence>
<evidence type="ECO:0000313" key="7">
    <source>
        <dbReference type="Proteomes" id="UP000295633"/>
    </source>
</evidence>
<feature type="transmembrane region" description="Helical" evidence="4">
    <location>
        <begin position="171"/>
        <end position="192"/>
    </location>
</feature>
<comment type="caution">
    <text evidence="6">The sequence shown here is derived from an EMBL/GenBank/DDBJ whole genome shotgun (WGS) entry which is preliminary data.</text>
</comment>
<dbReference type="PANTHER" id="PTHR24421:SF61">
    <property type="entry name" value="OXYGEN SENSOR HISTIDINE KINASE NREB"/>
    <property type="match status" value="1"/>
</dbReference>
<organism evidence="6 7">
    <name type="scientific">Microbacterium oleivorans</name>
    <dbReference type="NCBI Taxonomy" id="273677"/>
    <lineage>
        <taxon>Bacteria</taxon>
        <taxon>Bacillati</taxon>
        <taxon>Actinomycetota</taxon>
        <taxon>Actinomycetes</taxon>
        <taxon>Micrococcales</taxon>
        <taxon>Microbacteriaceae</taxon>
        <taxon>Microbacterium</taxon>
    </lineage>
</organism>
<evidence type="ECO:0000313" key="6">
    <source>
        <dbReference type="EMBL" id="TDL42097.1"/>
    </source>
</evidence>
<dbReference type="InterPro" id="IPR050482">
    <property type="entry name" value="Sensor_HK_TwoCompSys"/>
</dbReference>
<gene>
    <name evidence="6" type="ORF">E2R54_14050</name>
</gene>
<dbReference type="PANTHER" id="PTHR24421">
    <property type="entry name" value="NITRATE/NITRITE SENSOR PROTEIN NARX-RELATED"/>
    <property type="match status" value="1"/>
</dbReference>
<feature type="transmembrane region" description="Helical" evidence="4">
    <location>
        <begin position="86"/>
        <end position="104"/>
    </location>
</feature>
<keyword evidence="6" id="KW-0067">ATP-binding</keyword>
<feature type="transmembrane region" description="Helical" evidence="4">
    <location>
        <begin position="58"/>
        <end position="79"/>
    </location>
</feature>
<dbReference type="InterPro" id="IPR036890">
    <property type="entry name" value="HATPase_C_sf"/>
</dbReference>
<dbReference type="GO" id="GO:0005524">
    <property type="term" value="F:ATP binding"/>
    <property type="evidence" value="ECO:0007669"/>
    <property type="project" value="UniProtKB-KW"/>
</dbReference>
<dbReference type="RefSeq" id="WP_133400232.1">
    <property type="nucleotide sequence ID" value="NZ_SMZX01000003.1"/>
</dbReference>
<sequence>MAPEVATTGMLTIPPDSTFFSRERVERILAFVVAVGSAVLGVQALFHAIGSVQEDPTWNIALTAATFGPLILMVAAGVAGRFYRPLAAILAIVFPLVLLAWPVATAGRSASAAGEPWVWYLLNVATVATVLVFPLMLQYVWCALVPVLYGIARLIQIGADVENVIQVSRQVVYAIILAVVMTMIGWMLRLLAERLDRTREEAVRSYAAAAAADAVEQERISVAALMHDSVLAALIAAERASTPRERDLAVGMARDALTRLANADREAEEGPDEPVEPMFLVDGIREAALEHDVDIDLRIAIDPRAQTLPGRVARALVLAAAQAVVNAIEHAEGAGLHAEVTADDRRVVVRVIDAGEGFDVHAVPEDRLGISGSVVARVAAVGGQAKVRSSRRGTIVDLRWEYPR</sequence>
<evidence type="ECO:0000256" key="3">
    <source>
        <dbReference type="ARBA" id="ARBA00023012"/>
    </source>
</evidence>